<sequence>MAGQRPLVFSEEWFSSLGDSVMAIGRLDDHAASEINKSNALGGRGRGETAEKRKEAMKVSDIFQEDH</sequence>
<reference evidence="2" key="1">
    <citation type="submission" date="2020-02" db="EMBL/GenBank/DDBJ databases">
        <authorList>
            <person name="Palmer J.M."/>
        </authorList>
    </citation>
    <scope>NUCLEOTIDE SEQUENCE</scope>
    <source>
        <strain evidence="2">EPUS1.4</strain>
        <tissue evidence="2">Thallus</tissue>
    </source>
</reference>
<proteinExistence type="predicted"/>
<organism evidence="2 3">
    <name type="scientific">Endocarpon pusillum</name>
    <dbReference type="NCBI Taxonomy" id="364733"/>
    <lineage>
        <taxon>Eukaryota</taxon>
        <taxon>Fungi</taxon>
        <taxon>Dikarya</taxon>
        <taxon>Ascomycota</taxon>
        <taxon>Pezizomycotina</taxon>
        <taxon>Eurotiomycetes</taxon>
        <taxon>Chaetothyriomycetidae</taxon>
        <taxon>Verrucariales</taxon>
        <taxon>Verrucariaceae</taxon>
        <taxon>Endocarpon</taxon>
    </lineage>
</organism>
<dbReference type="AlphaFoldDB" id="A0A8H7ASG3"/>
<feature type="compositionally biased region" description="Basic and acidic residues" evidence="1">
    <location>
        <begin position="45"/>
        <end position="67"/>
    </location>
</feature>
<comment type="caution">
    <text evidence="2">The sequence shown here is derived from an EMBL/GenBank/DDBJ whole genome shotgun (WGS) entry which is preliminary data.</text>
</comment>
<evidence type="ECO:0000256" key="1">
    <source>
        <dbReference type="SAM" id="MobiDB-lite"/>
    </source>
</evidence>
<dbReference type="Proteomes" id="UP000606974">
    <property type="component" value="Unassembled WGS sequence"/>
</dbReference>
<name>A0A8H7ASG3_9EURO</name>
<gene>
    <name evidence="2" type="ORF">GJ744_008818</name>
</gene>
<feature type="region of interest" description="Disordered" evidence="1">
    <location>
        <begin position="38"/>
        <end position="67"/>
    </location>
</feature>
<protein>
    <submittedName>
        <fullName evidence="2">Uncharacterized protein</fullName>
    </submittedName>
</protein>
<accession>A0A8H7ASG3</accession>
<dbReference type="EMBL" id="JAACFV010000005">
    <property type="protein sequence ID" value="KAF7513524.1"/>
    <property type="molecule type" value="Genomic_DNA"/>
</dbReference>
<evidence type="ECO:0000313" key="3">
    <source>
        <dbReference type="Proteomes" id="UP000606974"/>
    </source>
</evidence>
<keyword evidence="3" id="KW-1185">Reference proteome</keyword>
<evidence type="ECO:0000313" key="2">
    <source>
        <dbReference type="EMBL" id="KAF7513524.1"/>
    </source>
</evidence>